<dbReference type="InterPro" id="IPR045166">
    <property type="entry name" value="Spp2-like"/>
</dbReference>
<dbReference type="GO" id="GO:0000398">
    <property type="term" value="P:mRNA splicing, via spliceosome"/>
    <property type="evidence" value="ECO:0007669"/>
    <property type="project" value="InterPro"/>
</dbReference>
<feature type="region of interest" description="Disordered" evidence="3">
    <location>
        <begin position="333"/>
        <end position="478"/>
    </location>
</feature>
<feature type="compositionally biased region" description="Basic and acidic residues" evidence="3">
    <location>
        <begin position="248"/>
        <end position="273"/>
    </location>
</feature>
<feature type="compositionally biased region" description="Basic and acidic residues" evidence="3">
    <location>
        <begin position="385"/>
        <end position="440"/>
    </location>
</feature>
<evidence type="ECO:0000256" key="1">
    <source>
        <dbReference type="ARBA" id="ARBA00004123"/>
    </source>
</evidence>
<dbReference type="Pfam" id="PF25088">
    <property type="entry name" value="GPKOW_C"/>
    <property type="match status" value="1"/>
</dbReference>
<feature type="compositionally biased region" description="Basic and acidic residues" evidence="3">
    <location>
        <begin position="333"/>
        <end position="350"/>
    </location>
</feature>
<evidence type="ECO:0000256" key="2">
    <source>
        <dbReference type="ARBA" id="ARBA00023242"/>
    </source>
</evidence>
<proteinExistence type="predicted"/>
<feature type="compositionally biased region" description="Basic and acidic residues" evidence="3">
    <location>
        <begin position="43"/>
        <end position="55"/>
    </location>
</feature>
<protein>
    <recommendedName>
        <fullName evidence="4">Spp2/MOS2 G-patch domain-containing protein</fullName>
    </recommendedName>
</protein>
<evidence type="ECO:0000313" key="6">
    <source>
        <dbReference type="Proteomes" id="UP001295423"/>
    </source>
</evidence>
<gene>
    <name evidence="5" type="ORF">CYCCA115_LOCUS1138</name>
</gene>
<keyword evidence="2" id="KW-0539">Nucleus</keyword>
<feature type="compositionally biased region" description="Basic and acidic residues" evidence="3">
    <location>
        <begin position="171"/>
        <end position="181"/>
    </location>
</feature>
<feature type="compositionally biased region" description="Polar residues" evidence="3">
    <location>
        <begin position="135"/>
        <end position="158"/>
    </location>
</feature>
<evidence type="ECO:0000313" key="5">
    <source>
        <dbReference type="EMBL" id="CAJ1925322.1"/>
    </source>
</evidence>
<dbReference type="AlphaFoldDB" id="A0AAD2CFK1"/>
<dbReference type="PANTHER" id="PTHR15818:SF2">
    <property type="entry name" value="G-PATCH DOMAIN AND KOW MOTIFS-CONTAINING PROTEIN"/>
    <property type="match status" value="1"/>
</dbReference>
<dbReference type="Pfam" id="PF12656">
    <property type="entry name" value="G-patch_2"/>
    <property type="match status" value="1"/>
</dbReference>
<feature type="region of interest" description="Disordered" evidence="3">
    <location>
        <begin position="206"/>
        <end position="273"/>
    </location>
</feature>
<evidence type="ECO:0000259" key="4">
    <source>
        <dbReference type="Pfam" id="PF12656"/>
    </source>
</evidence>
<feature type="compositionally biased region" description="Basic and acidic residues" evidence="3">
    <location>
        <begin position="26"/>
        <end position="35"/>
    </location>
</feature>
<organism evidence="5 6">
    <name type="scientific">Cylindrotheca closterium</name>
    <dbReference type="NCBI Taxonomy" id="2856"/>
    <lineage>
        <taxon>Eukaryota</taxon>
        <taxon>Sar</taxon>
        <taxon>Stramenopiles</taxon>
        <taxon>Ochrophyta</taxon>
        <taxon>Bacillariophyta</taxon>
        <taxon>Bacillariophyceae</taxon>
        <taxon>Bacillariophycidae</taxon>
        <taxon>Bacillariales</taxon>
        <taxon>Bacillariaceae</taxon>
        <taxon>Cylindrotheca</taxon>
    </lineage>
</organism>
<feature type="compositionally biased region" description="Low complexity" evidence="3">
    <location>
        <begin position="159"/>
        <end position="170"/>
    </location>
</feature>
<sequence length="595" mass="68427">MTTKPKLAFSLKTKKKSGKNANNKSSDQKQNEKAEPVALEGFEAIHDKKEEEPLVHPDLQGPLVIPALKDSRATLQEQARARREQEGGGEEAAEKKDSAIISGPDDDSIKQEEPGLSKEDQEAIQALKRDAGDSNGPSSNANKRVIQAQENTFQNSGEQQKQLQESSDQQQLKEDLERHAPDLSVDSESYQKVPIADFGAALLRGMGWDGRSDVTDDTGSGLPRPSRLGLGATPKLLDAPTHRKGRRRQDQVQREQRLKEQQEEFEKQRELQIKKDKQQTIQVGSIVFHEQSKRAIIRQWNGVPGLNMILVQFEGSREPTKVKKGSVQLIDRKELQERPFQEMEYHKEETQFLGQQHQQQQSDDNNRIKREDNHDRRRDKSRSRRREDDHEYDYDNRQRGEKRPYDDDRRRSNDRSERDRGGRRSDDRRSSSRRDDDHNDRRKRHRNHHDDDDGNSPRREEKRSRFQSSSSDRRPQTWLTPNIRVRVITSKFGRSHDKRKGVVVDVASTKGATIKMERGEILQVPERYLETALPKVGGNAIILTGTNKFAKGRLLERDSRSNKGAVQLFEDMNIVNTSLDDIAEWCLPLDDDLMD</sequence>
<accession>A0AAD2CFK1</accession>
<keyword evidence="6" id="KW-1185">Reference proteome</keyword>
<dbReference type="EMBL" id="CAKOGP040000002">
    <property type="protein sequence ID" value="CAJ1925322.1"/>
    <property type="molecule type" value="Genomic_DNA"/>
</dbReference>
<feature type="compositionally biased region" description="Basic and acidic residues" evidence="3">
    <location>
        <begin position="107"/>
        <end position="132"/>
    </location>
</feature>
<reference evidence="5" key="1">
    <citation type="submission" date="2023-08" db="EMBL/GenBank/DDBJ databases">
        <authorList>
            <person name="Audoor S."/>
            <person name="Bilcke G."/>
        </authorList>
    </citation>
    <scope>NUCLEOTIDE SEQUENCE</scope>
</reference>
<dbReference type="Proteomes" id="UP001295423">
    <property type="component" value="Unassembled WGS sequence"/>
</dbReference>
<feature type="compositionally biased region" description="Basic and acidic residues" evidence="3">
    <location>
        <begin position="364"/>
        <end position="378"/>
    </location>
</feature>
<feature type="compositionally biased region" description="Basic and acidic residues" evidence="3">
    <location>
        <begin position="448"/>
        <end position="464"/>
    </location>
</feature>
<comment type="subcellular location">
    <subcellularLocation>
        <location evidence="1">Nucleus</location>
    </subcellularLocation>
</comment>
<dbReference type="InterPro" id="IPR026822">
    <property type="entry name" value="Spp2/MOS2_G-patch"/>
</dbReference>
<feature type="domain" description="Spp2/MOS2 G-patch" evidence="4">
    <location>
        <begin position="186"/>
        <end position="235"/>
    </location>
</feature>
<feature type="region of interest" description="Disordered" evidence="3">
    <location>
        <begin position="1"/>
        <end position="191"/>
    </location>
</feature>
<name>A0AAD2CFK1_9STRA</name>
<comment type="caution">
    <text evidence="5">The sequence shown here is derived from an EMBL/GenBank/DDBJ whole genome shotgun (WGS) entry which is preliminary data.</text>
</comment>
<feature type="compositionally biased region" description="Basic and acidic residues" evidence="3">
    <location>
        <begin position="79"/>
        <end position="98"/>
    </location>
</feature>
<dbReference type="GO" id="GO:0005681">
    <property type="term" value="C:spliceosomal complex"/>
    <property type="evidence" value="ECO:0007669"/>
    <property type="project" value="TreeGrafter"/>
</dbReference>
<evidence type="ECO:0000256" key="3">
    <source>
        <dbReference type="SAM" id="MobiDB-lite"/>
    </source>
</evidence>
<dbReference type="PANTHER" id="PTHR15818">
    <property type="entry name" value="G PATCH AND KOW-CONTAINING"/>
    <property type="match status" value="1"/>
</dbReference>
<dbReference type="Gene3D" id="2.30.30.140">
    <property type="match status" value="1"/>
</dbReference>